<sequence>MSLKRSNIKIPLVASLVTLIAIAILVKLGFWQLERAQLKHQLFADFADAQTQQARPITQRLASDTELARFELVSIKGRFDTERYFLIDNQLVDGRPGYHVIGLLKSQQLSGYLPVNLGWIAAPRSRTEIPTVALPAQMMTVEGLVRKPQANQFISHVFEEQDGIWPKRVQEFIPKTIAEHTGIRLTPYAILLVQPQLDGFLQQWEPQVMEPTKHQAYAVQWFSLAIACLVVYLVVLYKLNKTKQEETP</sequence>
<evidence type="ECO:0000256" key="5">
    <source>
        <dbReference type="ARBA" id="ARBA00023136"/>
    </source>
</evidence>
<dbReference type="InterPro" id="IPR045214">
    <property type="entry name" value="Surf1/Surf4"/>
</dbReference>
<proteinExistence type="inferred from homology"/>
<evidence type="ECO:0000256" key="1">
    <source>
        <dbReference type="ARBA" id="ARBA00004370"/>
    </source>
</evidence>
<reference evidence="8" key="1">
    <citation type="journal article" date="2018" name="Front. Microbiol.">
        <title>Genome-Based Analysis Reveals the Taxonomy and Diversity of the Family Idiomarinaceae.</title>
        <authorList>
            <person name="Liu Y."/>
            <person name="Lai Q."/>
            <person name="Shao Z."/>
        </authorList>
    </citation>
    <scope>NUCLEOTIDE SEQUENCE [LARGE SCALE GENOMIC DNA]</scope>
    <source>
        <strain evidence="8">F23</strain>
    </source>
</reference>
<comment type="subcellular location">
    <subcellularLocation>
        <location evidence="6">Cell membrane</location>
        <topology evidence="6">Multi-pass membrane protein</topology>
    </subcellularLocation>
    <subcellularLocation>
        <location evidence="1">Membrane</location>
    </subcellularLocation>
</comment>
<evidence type="ECO:0000313" key="8">
    <source>
        <dbReference type="Proteomes" id="UP000287330"/>
    </source>
</evidence>
<keyword evidence="8" id="KW-1185">Reference proteome</keyword>
<comment type="similarity">
    <text evidence="2 6">Belongs to the SURF1 family.</text>
</comment>
<evidence type="ECO:0000256" key="2">
    <source>
        <dbReference type="ARBA" id="ARBA00007165"/>
    </source>
</evidence>
<organism evidence="7 8">
    <name type="scientific">Idiomarina fontislapidosi</name>
    <dbReference type="NCBI Taxonomy" id="263723"/>
    <lineage>
        <taxon>Bacteria</taxon>
        <taxon>Pseudomonadati</taxon>
        <taxon>Pseudomonadota</taxon>
        <taxon>Gammaproteobacteria</taxon>
        <taxon>Alteromonadales</taxon>
        <taxon>Idiomarinaceae</taxon>
        <taxon>Idiomarina</taxon>
    </lineage>
</organism>
<dbReference type="RefSeq" id="WP_110575262.1">
    <property type="nucleotide sequence ID" value="NZ_PIPV01000008.1"/>
</dbReference>
<evidence type="ECO:0000256" key="4">
    <source>
        <dbReference type="ARBA" id="ARBA00022989"/>
    </source>
</evidence>
<keyword evidence="6" id="KW-1003">Cell membrane</keyword>
<dbReference type="PANTHER" id="PTHR23427">
    <property type="entry name" value="SURFEIT LOCUS PROTEIN"/>
    <property type="match status" value="1"/>
</dbReference>
<dbReference type="InterPro" id="IPR002994">
    <property type="entry name" value="Surf1/Shy1"/>
</dbReference>
<gene>
    <name evidence="7" type="ORF">CWE25_09885</name>
</gene>
<accession>A0A432XTY7</accession>
<dbReference type="PANTHER" id="PTHR23427:SF2">
    <property type="entry name" value="SURFEIT LOCUS PROTEIN 1"/>
    <property type="match status" value="1"/>
</dbReference>
<dbReference type="OrthoDB" id="9789940at2"/>
<keyword evidence="4 6" id="KW-1133">Transmembrane helix</keyword>
<evidence type="ECO:0000256" key="6">
    <source>
        <dbReference type="RuleBase" id="RU363076"/>
    </source>
</evidence>
<dbReference type="PROSITE" id="PS50895">
    <property type="entry name" value="SURF1"/>
    <property type="match status" value="1"/>
</dbReference>
<name>A0A432XTY7_9GAMM</name>
<dbReference type="Proteomes" id="UP000287330">
    <property type="component" value="Unassembled WGS sequence"/>
</dbReference>
<dbReference type="Pfam" id="PF02104">
    <property type="entry name" value="SURF1"/>
    <property type="match status" value="1"/>
</dbReference>
<dbReference type="CDD" id="cd06662">
    <property type="entry name" value="SURF1"/>
    <property type="match status" value="1"/>
</dbReference>
<comment type="caution">
    <text evidence="7">The sequence shown here is derived from an EMBL/GenBank/DDBJ whole genome shotgun (WGS) entry which is preliminary data.</text>
</comment>
<dbReference type="GO" id="GO:0005886">
    <property type="term" value="C:plasma membrane"/>
    <property type="evidence" value="ECO:0007669"/>
    <property type="project" value="UniProtKB-SubCell"/>
</dbReference>
<evidence type="ECO:0000256" key="3">
    <source>
        <dbReference type="ARBA" id="ARBA00022692"/>
    </source>
</evidence>
<keyword evidence="3 6" id="KW-0812">Transmembrane</keyword>
<keyword evidence="5 6" id="KW-0472">Membrane</keyword>
<dbReference type="EMBL" id="PIPV01000008">
    <property type="protein sequence ID" value="RUO52182.1"/>
    <property type="molecule type" value="Genomic_DNA"/>
</dbReference>
<feature type="transmembrane region" description="Helical" evidence="6">
    <location>
        <begin position="12"/>
        <end position="31"/>
    </location>
</feature>
<feature type="transmembrane region" description="Helical" evidence="6">
    <location>
        <begin position="217"/>
        <end position="237"/>
    </location>
</feature>
<protein>
    <recommendedName>
        <fullName evidence="6">SURF1-like protein</fullName>
    </recommendedName>
</protein>
<evidence type="ECO:0000313" key="7">
    <source>
        <dbReference type="EMBL" id="RUO52182.1"/>
    </source>
</evidence>
<dbReference type="AlphaFoldDB" id="A0A432XTY7"/>